<dbReference type="PANTHER" id="PTHR43080">
    <property type="entry name" value="CBS DOMAIN-CONTAINING PROTEIN CBSX3, MITOCHONDRIAL"/>
    <property type="match status" value="1"/>
</dbReference>
<dbReference type="InterPro" id="IPR000644">
    <property type="entry name" value="CBS_dom"/>
</dbReference>
<dbReference type="AlphaFoldDB" id="A0A6P1M252"/>
<protein>
    <submittedName>
        <fullName evidence="4">CBS domain-containing protein</fullName>
    </submittedName>
</protein>
<feature type="domain" description="CBS" evidence="3">
    <location>
        <begin position="11"/>
        <end position="66"/>
    </location>
</feature>
<evidence type="ECO:0000256" key="1">
    <source>
        <dbReference type="ARBA" id="ARBA00023122"/>
    </source>
</evidence>
<keyword evidence="5" id="KW-1185">Reference proteome</keyword>
<feature type="domain" description="CBS" evidence="3">
    <location>
        <begin position="76"/>
        <end position="131"/>
    </location>
</feature>
<dbReference type="SMART" id="SM00116">
    <property type="entry name" value="CBS"/>
    <property type="match status" value="2"/>
</dbReference>
<dbReference type="InterPro" id="IPR046342">
    <property type="entry name" value="CBS_dom_sf"/>
</dbReference>
<sequence length="145" mass="15647">MSTVSKVIGKKESGILSVSPDTPVFDAIEKMAKISAGTALVMDGNQLVGIISERDFIRKLYLKNKCGQGGAVKEIMSANLTTVTPDDELDTCMGLMTDKRIRHLPVVEDGTVAGIISLGDIVKYLVDEKDFEIRNLQSYISGPGL</sequence>
<name>A0A6P1M252_9BACT</name>
<proteinExistence type="predicted"/>
<dbReference type="InterPro" id="IPR051257">
    <property type="entry name" value="Diverse_CBS-Domain"/>
</dbReference>
<dbReference type="EMBL" id="CP047593">
    <property type="protein sequence ID" value="QHI68192.1"/>
    <property type="molecule type" value="Genomic_DNA"/>
</dbReference>
<reference evidence="4 5" key="1">
    <citation type="submission" date="2020-01" db="EMBL/GenBank/DDBJ databases">
        <title>Ponticoccus aerotolerans gen. nov., sp. nov., an anaerobic bacterium and proposal of Ponticoccusceae fam. nov., Ponticoccusles ord. nov. and Ponticoccuse classis nov. in the phylum Kiritimatiellaeota.</title>
        <authorList>
            <person name="Zhou L.Y."/>
            <person name="Du Z.J."/>
        </authorList>
    </citation>
    <scope>NUCLEOTIDE SEQUENCE [LARGE SCALE GENOMIC DNA]</scope>
    <source>
        <strain evidence="4 5">S-5007</strain>
    </source>
</reference>
<dbReference type="RefSeq" id="WP_160626259.1">
    <property type="nucleotide sequence ID" value="NZ_CP047593.1"/>
</dbReference>
<dbReference type="PANTHER" id="PTHR43080:SF2">
    <property type="entry name" value="CBS DOMAIN-CONTAINING PROTEIN"/>
    <property type="match status" value="1"/>
</dbReference>
<evidence type="ECO:0000259" key="3">
    <source>
        <dbReference type="PROSITE" id="PS51371"/>
    </source>
</evidence>
<keyword evidence="1 2" id="KW-0129">CBS domain</keyword>
<dbReference type="CDD" id="cd04623">
    <property type="entry name" value="CBS_pair_bac_euk"/>
    <property type="match status" value="1"/>
</dbReference>
<evidence type="ECO:0000256" key="2">
    <source>
        <dbReference type="PROSITE-ProRule" id="PRU00703"/>
    </source>
</evidence>
<accession>A0A6P1M252</accession>
<evidence type="ECO:0000313" key="4">
    <source>
        <dbReference type="EMBL" id="QHI68192.1"/>
    </source>
</evidence>
<gene>
    <name evidence="4" type="ORF">GT409_01575</name>
</gene>
<evidence type="ECO:0000313" key="5">
    <source>
        <dbReference type="Proteomes" id="UP000464954"/>
    </source>
</evidence>
<dbReference type="Gene3D" id="3.10.580.10">
    <property type="entry name" value="CBS-domain"/>
    <property type="match status" value="1"/>
</dbReference>
<dbReference type="Pfam" id="PF00571">
    <property type="entry name" value="CBS"/>
    <property type="match status" value="2"/>
</dbReference>
<dbReference type="PROSITE" id="PS51371">
    <property type="entry name" value="CBS"/>
    <property type="match status" value="2"/>
</dbReference>
<dbReference type="InterPro" id="IPR044725">
    <property type="entry name" value="CBSX3_CBS_dom"/>
</dbReference>
<dbReference type="SUPFAM" id="SSF54631">
    <property type="entry name" value="CBS-domain pair"/>
    <property type="match status" value="1"/>
</dbReference>
<organism evidence="4 5">
    <name type="scientific">Tichowtungia aerotolerans</name>
    <dbReference type="NCBI Taxonomy" id="2697043"/>
    <lineage>
        <taxon>Bacteria</taxon>
        <taxon>Pseudomonadati</taxon>
        <taxon>Kiritimatiellota</taxon>
        <taxon>Tichowtungiia</taxon>
        <taxon>Tichowtungiales</taxon>
        <taxon>Tichowtungiaceae</taxon>
        <taxon>Tichowtungia</taxon>
    </lineage>
</organism>
<dbReference type="Proteomes" id="UP000464954">
    <property type="component" value="Chromosome"/>
</dbReference>
<dbReference type="KEGG" id="taer:GT409_01575"/>